<organism evidence="4 5">
    <name type="scientific">Saccharopolyspora flava</name>
    <dbReference type="NCBI Taxonomy" id="95161"/>
    <lineage>
        <taxon>Bacteria</taxon>
        <taxon>Bacillati</taxon>
        <taxon>Actinomycetota</taxon>
        <taxon>Actinomycetes</taxon>
        <taxon>Pseudonocardiales</taxon>
        <taxon>Pseudonocardiaceae</taxon>
        <taxon>Saccharopolyspora</taxon>
    </lineage>
</organism>
<dbReference type="PANTHER" id="PTHR30055:SF181">
    <property type="entry name" value="BLR6905 PROTEIN"/>
    <property type="match status" value="1"/>
</dbReference>
<accession>A0A1I6NTW4</accession>
<dbReference type="Gene3D" id="1.10.357.10">
    <property type="entry name" value="Tetracycline Repressor, domain 2"/>
    <property type="match status" value="1"/>
</dbReference>
<dbReference type="OrthoDB" id="3296001at2"/>
<evidence type="ECO:0000256" key="2">
    <source>
        <dbReference type="PROSITE-ProRule" id="PRU00335"/>
    </source>
</evidence>
<keyword evidence="1 2" id="KW-0238">DNA-binding</keyword>
<proteinExistence type="predicted"/>
<name>A0A1I6NTW4_9PSEU</name>
<protein>
    <submittedName>
        <fullName evidence="4">Transcriptional regulator, TetR family</fullName>
    </submittedName>
</protein>
<dbReference type="InterPro" id="IPR001647">
    <property type="entry name" value="HTH_TetR"/>
</dbReference>
<feature type="DNA-binding region" description="H-T-H motif" evidence="2">
    <location>
        <begin position="39"/>
        <end position="58"/>
    </location>
</feature>
<keyword evidence="5" id="KW-1185">Reference proteome</keyword>
<dbReference type="AlphaFoldDB" id="A0A1I6NTW4"/>
<evidence type="ECO:0000256" key="1">
    <source>
        <dbReference type="ARBA" id="ARBA00023125"/>
    </source>
</evidence>
<reference evidence="5" key="1">
    <citation type="submission" date="2016-10" db="EMBL/GenBank/DDBJ databases">
        <authorList>
            <person name="Varghese N."/>
            <person name="Submissions S."/>
        </authorList>
    </citation>
    <scope>NUCLEOTIDE SEQUENCE [LARGE SCALE GENOMIC DNA]</scope>
    <source>
        <strain evidence="5">DSM 44771</strain>
    </source>
</reference>
<evidence type="ECO:0000313" key="4">
    <source>
        <dbReference type="EMBL" id="SFS31324.1"/>
    </source>
</evidence>
<sequence length="214" mass="23633">MHSVVDGATPALKRRVNTAHRLTAAARRRTGEDGLSGFTVDEICDEAGISRRTFFNYFASKEDAVLGFTTLWDQQELEERFTAGGDPDEPGISASLLDDYAALLVERWTEVGLTPEHVADLVAATDREPRLFSRLFESIRARERADIDLVRTREGLPEDDVRANVAVQMVSALAGACMGRFLDPDNTDPLHTIMQRRLVAAREVFAATLTGGNR</sequence>
<gene>
    <name evidence="4" type="ORF">SAMN05660874_00108</name>
</gene>
<evidence type="ECO:0000313" key="5">
    <source>
        <dbReference type="Proteomes" id="UP000198852"/>
    </source>
</evidence>
<dbReference type="GO" id="GO:0003700">
    <property type="term" value="F:DNA-binding transcription factor activity"/>
    <property type="evidence" value="ECO:0007669"/>
    <property type="project" value="TreeGrafter"/>
</dbReference>
<dbReference type="Pfam" id="PF00440">
    <property type="entry name" value="TetR_N"/>
    <property type="match status" value="1"/>
</dbReference>
<dbReference type="STRING" id="95161.SAMN05660874_00108"/>
<feature type="domain" description="HTH tetR-type" evidence="3">
    <location>
        <begin position="16"/>
        <end position="76"/>
    </location>
</feature>
<dbReference type="InterPro" id="IPR023772">
    <property type="entry name" value="DNA-bd_HTH_TetR-type_CS"/>
</dbReference>
<evidence type="ECO:0000259" key="3">
    <source>
        <dbReference type="PROSITE" id="PS50977"/>
    </source>
</evidence>
<dbReference type="SUPFAM" id="SSF46689">
    <property type="entry name" value="Homeodomain-like"/>
    <property type="match status" value="1"/>
</dbReference>
<dbReference type="PROSITE" id="PS01081">
    <property type="entry name" value="HTH_TETR_1"/>
    <property type="match status" value="1"/>
</dbReference>
<dbReference type="PANTHER" id="PTHR30055">
    <property type="entry name" value="HTH-TYPE TRANSCRIPTIONAL REGULATOR RUTR"/>
    <property type="match status" value="1"/>
</dbReference>
<dbReference type="Proteomes" id="UP000198852">
    <property type="component" value="Unassembled WGS sequence"/>
</dbReference>
<dbReference type="GO" id="GO:0000976">
    <property type="term" value="F:transcription cis-regulatory region binding"/>
    <property type="evidence" value="ECO:0007669"/>
    <property type="project" value="TreeGrafter"/>
</dbReference>
<dbReference type="EMBL" id="FOZX01000001">
    <property type="protein sequence ID" value="SFS31324.1"/>
    <property type="molecule type" value="Genomic_DNA"/>
</dbReference>
<dbReference type="InterPro" id="IPR009057">
    <property type="entry name" value="Homeodomain-like_sf"/>
</dbReference>
<dbReference type="PROSITE" id="PS50977">
    <property type="entry name" value="HTH_TETR_2"/>
    <property type="match status" value="1"/>
</dbReference>
<dbReference type="InterPro" id="IPR050109">
    <property type="entry name" value="HTH-type_TetR-like_transc_reg"/>
</dbReference>